<evidence type="ECO:0000259" key="1">
    <source>
        <dbReference type="PROSITE" id="PS51886"/>
    </source>
</evidence>
<dbReference type="PROSITE" id="PS51886">
    <property type="entry name" value="TLDC"/>
    <property type="match status" value="1"/>
</dbReference>
<evidence type="ECO:0000313" key="3">
    <source>
        <dbReference type="Proteomes" id="UP000265703"/>
    </source>
</evidence>
<gene>
    <name evidence="2" type="ORF">C1645_828698</name>
</gene>
<keyword evidence="3" id="KW-1185">Reference proteome</keyword>
<dbReference type="OrthoDB" id="298084at2759"/>
<sequence>MLLSLCNNDLIKKVNLIFKNSLSARWARKEDGIIIFNKPNIYYLVFEVLIKILLAVELESLEVYQQIKEVSLENDSIWKPRDIIKISYYLKLEEIDLWEYLIKWGIENTSSILNNDLTKWTKTYFINLEKTLHSCIPFIRFFQMSPHDYTKVRTHFKDILPDGLDEQVLQYFSNSSSELSFDVLPPRYLIDSKIINSIVAELIASWIDKKQGTPYLFKDLPFKFNLIYRASREGFEIDKFHNICNNKGLTIVVIKVHNSRKIIGGYNP</sequence>
<dbReference type="Pfam" id="PF07534">
    <property type="entry name" value="TLD"/>
    <property type="match status" value="1"/>
</dbReference>
<accession>A0A397SMC3</accession>
<dbReference type="EMBL" id="QKYT01000342">
    <property type="protein sequence ID" value="RIA86822.1"/>
    <property type="molecule type" value="Genomic_DNA"/>
</dbReference>
<comment type="caution">
    <text evidence="2">The sequence shown here is derived from an EMBL/GenBank/DDBJ whole genome shotgun (WGS) entry which is preliminary data.</text>
</comment>
<protein>
    <recommendedName>
        <fullName evidence="1">TLDc domain-containing protein</fullName>
    </recommendedName>
</protein>
<name>A0A397SMC3_9GLOM</name>
<evidence type="ECO:0000313" key="2">
    <source>
        <dbReference type="EMBL" id="RIA86822.1"/>
    </source>
</evidence>
<proteinExistence type="predicted"/>
<organism evidence="2 3">
    <name type="scientific">Glomus cerebriforme</name>
    <dbReference type="NCBI Taxonomy" id="658196"/>
    <lineage>
        <taxon>Eukaryota</taxon>
        <taxon>Fungi</taxon>
        <taxon>Fungi incertae sedis</taxon>
        <taxon>Mucoromycota</taxon>
        <taxon>Glomeromycotina</taxon>
        <taxon>Glomeromycetes</taxon>
        <taxon>Glomerales</taxon>
        <taxon>Glomeraceae</taxon>
        <taxon>Glomus</taxon>
    </lineage>
</organism>
<feature type="domain" description="TLDc" evidence="1">
    <location>
        <begin position="193"/>
        <end position="268"/>
    </location>
</feature>
<dbReference type="Proteomes" id="UP000265703">
    <property type="component" value="Unassembled WGS sequence"/>
</dbReference>
<dbReference type="InterPro" id="IPR006571">
    <property type="entry name" value="TLDc_dom"/>
</dbReference>
<dbReference type="AlphaFoldDB" id="A0A397SMC3"/>
<reference evidence="2 3" key="1">
    <citation type="submission" date="2018-06" db="EMBL/GenBank/DDBJ databases">
        <title>Comparative genomics reveals the genomic features of Rhizophagus irregularis, R. cerebriforme, R. diaphanum and Gigaspora rosea, and their symbiotic lifestyle signature.</title>
        <authorList>
            <person name="Morin E."/>
            <person name="San Clemente H."/>
            <person name="Chen E.C.H."/>
            <person name="De La Providencia I."/>
            <person name="Hainaut M."/>
            <person name="Kuo A."/>
            <person name="Kohler A."/>
            <person name="Murat C."/>
            <person name="Tang N."/>
            <person name="Roy S."/>
            <person name="Loubradou J."/>
            <person name="Henrissat B."/>
            <person name="Grigoriev I.V."/>
            <person name="Corradi N."/>
            <person name="Roux C."/>
            <person name="Martin F.M."/>
        </authorList>
    </citation>
    <scope>NUCLEOTIDE SEQUENCE [LARGE SCALE GENOMIC DNA]</scope>
    <source>
        <strain evidence="2 3">DAOM 227022</strain>
    </source>
</reference>